<keyword evidence="1" id="KW-0812">Transmembrane</keyword>
<dbReference type="EMBL" id="BAABKY010000006">
    <property type="protein sequence ID" value="GAA5082664.1"/>
    <property type="molecule type" value="Genomic_DNA"/>
</dbReference>
<keyword evidence="1" id="KW-1133">Transmembrane helix</keyword>
<feature type="transmembrane region" description="Helical" evidence="1">
    <location>
        <begin position="96"/>
        <end position="118"/>
    </location>
</feature>
<keyword evidence="3" id="KW-1185">Reference proteome</keyword>
<evidence type="ECO:0000256" key="1">
    <source>
        <dbReference type="SAM" id="Phobius"/>
    </source>
</evidence>
<comment type="caution">
    <text evidence="2">The sequence shown here is derived from an EMBL/GenBank/DDBJ whole genome shotgun (WGS) entry which is preliminary data.</text>
</comment>
<proteinExistence type="predicted"/>
<keyword evidence="1" id="KW-0472">Membrane</keyword>
<evidence type="ECO:0000313" key="3">
    <source>
        <dbReference type="Proteomes" id="UP001501083"/>
    </source>
</evidence>
<protein>
    <submittedName>
        <fullName evidence="2">Uncharacterized protein</fullName>
    </submittedName>
</protein>
<dbReference type="Proteomes" id="UP001501083">
    <property type="component" value="Unassembled WGS sequence"/>
</dbReference>
<accession>A0ABP9LTU2</accession>
<name>A0ABP9LTU2_9GAMM</name>
<reference evidence="3" key="1">
    <citation type="journal article" date="2019" name="Int. J. Syst. Evol. Microbiol.">
        <title>The Global Catalogue of Microorganisms (GCM) 10K type strain sequencing project: providing services to taxonomists for standard genome sequencing and annotation.</title>
        <authorList>
            <consortium name="The Broad Institute Genomics Platform"/>
            <consortium name="The Broad Institute Genome Sequencing Center for Infectious Disease"/>
            <person name="Wu L."/>
            <person name="Ma J."/>
        </authorList>
    </citation>
    <scope>NUCLEOTIDE SEQUENCE [LARGE SCALE GENOMIC DNA]</scope>
    <source>
        <strain evidence="3">JCM 19212</strain>
    </source>
</reference>
<sequence length="168" mass="18568">MNTPNDRNDASGPNPRSWRGLDALRLEAEWQAQEHAREQERRGVPLDPADPRLGEYRLIARALRNPAMEPVPADLTAQIVAHVEAAQGFGERLEHWLLRLLGIGLALIALVAIAIYGQDWTPAFADLVPDWSAQSADWSGLVIGCLALSLAWQGVVRFMRTVEPLHPA</sequence>
<dbReference type="RefSeq" id="WP_158983953.1">
    <property type="nucleotide sequence ID" value="NZ_BAABKY010000006.1"/>
</dbReference>
<organism evidence="2 3">
    <name type="scientific">Lysobacter panacisoli</name>
    <dbReference type="NCBI Taxonomy" id="1255263"/>
    <lineage>
        <taxon>Bacteria</taxon>
        <taxon>Pseudomonadati</taxon>
        <taxon>Pseudomonadota</taxon>
        <taxon>Gammaproteobacteria</taxon>
        <taxon>Lysobacterales</taxon>
        <taxon>Lysobacteraceae</taxon>
        <taxon>Lysobacter</taxon>
    </lineage>
</organism>
<feature type="transmembrane region" description="Helical" evidence="1">
    <location>
        <begin position="138"/>
        <end position="156"/>
    </location>
</feature>
<gene>
    <name evidence="2" type="ORF">GCM10025759_34640</name>
</gene>
<evidence type="ECO:0000313" key="2">
    <source>
        <dbReference type="EMBL" id="GAA5082664.1"/>
    </source>
</evidence>